<dbReference type="Pfam" id="PF08268">
    <property type="entry name" value="FBA_3"/>
    <property type="match status" value="1"/>
</dbReference>
<dbReference type="InterPro" id="IPR001810">
    <property type="entry name" value="F-box_dom"/>
</dbReference>
<comment type="caution">
    <text evidence="2">The sequence shown here is derived from an EMBL/GenBank/DDBJ whole genome shotgun (WGS) entry which is preliminary data.</text>
</comment>
<dbReference type="Gramene" id="TVU05408">
    <property type="protein sequence ID" value="TVU05408"/>
    <property type="gene ID" value="EJB05_48569"/>
</dbReference>
<dbReference type="SUPFAM" id="SSF81383">
    <property type="entry name" value="F-box domain"/>
    <property type="match status" value="1"/>
</dbReference>
<evidence type="ECO:0000313" key="3">
    <source>
        <dbReference type="Proteomes" id="UP000324897"/>
    </source>
</evidence>
<dbReference type="PANTHER" id="PTHR31672">
    <property type="entry name" value="BNACNNG10540D PROTEIN"/>
    <property type="match status" value="1"/>
</dbReference>
<gene>
    <name evidence="2" type="ORF">EJB05_48569</name>
</gene>
<feature type="domain" description="F-box" evidence="1">
    <location>
        <begin position="8"/>
        <end position="49"/>
    </location>
</feature>
<name>A0A5J9T357_9POAL</name>
<dbReference type="InterPro" id="IPR013187">
    <property type="entry name" value="F-box-assoc_dom_typ3"/>
</dbReference>
<dbReference type="OrthoDB" id="665134at2759"/>
<sequence>MDDEGWDLPTDAFVDILLRLPSSTRRRLRLVCRHWREVIDERAAPERPSRPKTLAFSSSSYSATAYLIDDDSPGGPIRELWTYVESRQDIYFRADMIGTCNGILCMCDGAKQPGGAIILANPVTGETLSLPPLPGSGMVEWYGKHEAYSFAYLPITGRYKVLHLPCYFDKSGGFNVVQVFTLGEATWRDVPVPGASCCLAAGVISIDGKTYWVTKGPERVVCFDLEDERVTSTRPLPVQAGPGYLCYLTDVRGRLGVISSIDEETPAKIEARIRINHGLLSADVGACESDKFSVVWVLGDGSDRERWTCRYRVQMHGVKQLLSRPYFVHGDFLLTKVYKDYKLVVFGHRLTGAGRLQCNEVRISQRKPGTALAFLNGGYRCPTFAYLATTEPLSVYKFSQD</sequence>
<dbReference type="PANTHER" id="PTHR31672:SF13">
    <property type="entry name" value="F-BOX PROTEIN CPR30-LIKE"/>
    <property type="match status" value="1"/>
</dbReference>
<feature type="non-terminal residue" evidence="2">
    <location>
        <position position="1"/>
    </location>
</feature>
<dbReference type="SMART" id="SM00256">
    <property type="entry name" value="FBOX"/>
    <property type="match status" value="1"/>
</dbReference>
<dbReference type="NCBIfam" id="TIGR01640">
    <property type="entry name" value="F_box_assoc_1"/>
    <property type="match status" value="1"/>
</dbReference>
<dbReference type="InterPro" id="IPR050796">
    <property type="entry name" value="SCF_F-box_component"/>
</dbReference>
<evidence type="ECO:0000259" key="1">
    <source>
        <dbReference type="SMART" id="SM00256"/>
    </source>
</evidence>
<dbReference type="InterPro" id="IPR017451">
    <property type="entry name" value="F-box-assoc_interact_dom"/>
</dbReference>
<dbReference type="AlphaFoldDB" id="A0A5J9T357"/>
<dbReference type="Gene3D" id="1.20.1280.50">
    <property type="match status" value="1"/>
</dbReference>
<evidence type="ECO:0000313" key="2">
    <source>
        <dbReference type="EMBL" id="TVU05408.1"/>
    </source>
</evidence>
<proteinExistence type="predicted"/>
<keyword evidence="3" id="KW-1185">Reference proteome</keyword>
<dbReference type="Pfam" id="PF00646">
    <property type="entry name" value="F-box"/>
    <property type="match status" value="1"/>
</dbReference>
<dbReference type="InterPro" id="IPR036047">
    <property type="entry name" value="F-box-like_dom_sf"/>
</dbReference>
<protein>
    <recommendedName>
        <fullName evidence="1">F-box domain-containing protein</fullName>
    </recommendedName>
</protein>
<dbReference type="Proteomes" id="UP000324897">
    <property type="component" value="Unassembled WGS sequence"/>
</dbReference>
<dbReference type="EMBL" id="RWGY01000051">
    <property type="protein sequence ID" value="TVU05408.1"/>
    <property type="molecule type" value="Genomic_DNA"/>
</dbReference>
<organism evidence="2 3">
    <name type="scientific">Eragrostis curvula</name>
    <name type="common">weeping love grass</name>
    <dbReference type="NCBI Taxonomy" id="38414"/>
    <lineage>
        <taxon>Eukaryota</taxon>
        <taxon>Viridiplantae</taxon>
        <taxon>Streptophyta</taxon>
        <taxon>Embryophyta</taxon>
        <taxon>Tracheophyta</taxon>
        <taxon>Spermatophyta</taxon>
        <taxon>Magnoliopsida</taxon>
        <taxon>Liliopsida</taxon>
        <taxon>Poales</taxon>
        <taxon>Poaceae</taxon>
        <taxon>PACMAD clade</taxon>
        <taxon>Chloridoideae</taxon>
        <taxon>Eragrostideae</taxon>
        <taxon>Eragrostidinae</taxon>
        <taxon>Eragrostis</taxon>
    </lineage>
</organism>
<reference evidence="2 3" key="1">
    <citation type="journal article" date="2019" name="Sci. Rep.">
        <title>A high-quality genome of Eragrostis curvula grass provides insights into Poaceae evolution and supports new strategies to enhance forage quality.</title>
        <authorList>
            <person name="Carballo J."/>
            <person name="Santos B.A.C.M."/>
            <person name="Zappacosta D."/>
            <person name="Garbus I."/>
            <person name="Selva J.P."/>
            <person name="Gallo C.A."/>
            <person name="Diaz A."/>
            <person name="Albertini E."/>
            <person name="Caccamo M."/>
            <person name="Echenique V."/>
        </authorList>
    </citation>
    <scope>NUCLEOTIDE SEQUENCE [LARGE SCALE GENOMIC DNA]</scope>
    <source>
        <strain evidence="3">cv. Victoria</strain>
        <tissue evidence="2">Leaf</tissue>
    </source>
</reference>
<accession>A0A5J9T357</accession>